<organism evidence="2 3">
    <name type="scientific">Comamonas testosteroni</name>
    <name type="common">Pseudomonas testosteroni</name>
    <dbReference type="NCBI Taxonomy" id="285"/>
    <lineage>
        <taxon>Bacteria</taxon>
        <taxon>Pseudomonadati</taxon>
        <taxon>Pseudomonadota</taxon>
        <taxon>Betaproteobacteria</taxon>
        <taxon>Burkholderiales</taxon>
        <taxon>Comamonadaceae</taxon>
        <taxon>Comamonas</taxon>
    </lineage>
</organism>
<protein>
    <recommendedName>
        <fullName evidence="4">17 kDa surface antigen</fullName>
    </recommendedName>
</protein>
<evidence type="ECO:0000313" key="2">
    <source>
        <dbReference type="EMBL" id="GEQ73951.1"/>
    </source>
</evidence>
<evidence type="ECO:0000313" key="3">
    <source>
        <dbReference type="Proteomes" id="UP000323105"/>
    </source>
</evidence>
<keyword evidence="1" id="KW-0732">Signal</keyword>
<proteinExistence type="predicted"/>
<name>A0A5A7MAG5_COMTE</name>
<evidence type="ECO:0000256" key="1">
    <source>
        <dbReference type="SAM" id="SignalP"/>
    </source>
</evidence>
<feature type="signal peptide" evidence="1">
    <location>
        <begin position="1"/>
        <end position="25"/>
    </location>
</feature>
<evidence type="ECO:0008006" key="4">
    <source>
        <dbReference type="Google" id="ProtNLM"/>
    </source>
</evidence>
<dbReference type="Proteomes" id="UP000323105">
    <property type="component" value="Unassembled WGS sequence"/>
</dbReference>
<dbReference type="PROSITE" id="PS51257">
    <property type="entry name" value="PROKAR_LIPOPROTEIN"/>
    <property type="match status" value="1"/>
</dbReference>
<reference evidence="2 3" key="1">
    <citation type="journal article" date="2019" name="Microbiol. Resour. Announc.">
        <title>Draft Genome Sequence of Comamonas testosteroni TA441, a Bacterium That Has a Cryptic Phenol Degradation Gene Cluster.</title>
        <authorList>
            <person name="Arai H."/>
            <person name="Ishii M."/>
        </authorList>
    </citation>
    <scope>NUCLEOTIDE SEQUENCE [LARGE SCALE GENOMIC DNA]</scope>
    <source>
        <strain evidence="2 3">TA441</strain>
    </source>
</reference>
<feature type="chain" id="PRO_5022937161" description="17 kDa surface antigen" evidence="1">
    <location>
        <begin position="26"/>
        <end position="83"/>
    </location>
</feature>
<dbReference type="AlphaFoldDB" id="A0A5A7MAG5"/>
<gene>
    <name evidence="2" type="ORF">CTTA_0956</name>
</gene>
<dbReference type="EMBL" id="BKBW01000002">
    <property type="protein sequence ID" value="GEQ73951.1"/>
    <property type="molecule type" value="Genomic_DNA"/>
</dbReference>
<sequence length="83" mass="7982">MNMKTFTMRYGKALTLAAALTGALALGGCAHGPSRQQVGIGAGAVAGGAVGNVLFGGPVGTIGGAAAGALIGNELTKGGYRRH</sequence>
<comment type="caution">
    <text evidence="2">The sequence shown here is derived from an EMBL/GenBank/DDBJ whole genome shotgun (WGS) entry which is preliminary data.</text>
</comment>
<accession>A0A5A7MAG5</accession>